<proteinExistence type="predicted"/>
<reference evidence="2 3" key="1">
    <citation type="submission" date="2024-01" db="EMBL/GenBank/DDBJ databases">
        <title>The genomes of 5 underutilized Papilionoideae crops provide insights into root nodulation and disease resistance.</title>
        <authorList>
            <person name="Yuan L."/>
        </authorList>
    </citation>
    <scope>NUCLEOTIDE SEQUENCE [LARGE SCALE GENOMIC DNA]</scope>
    <source>
        <strain evidence="2">LY-2023</strain>
        <tissue evidence="2">Leaf</tissue>
    </source>
</reference>
<feature type="region of interest" description="Disordered" evidence="1">
    <location>
        <begin position="221"/>
        <end position="284"/>
    </location>
</feature>
<keyword evidence="3" id="KW-1185">Reference proteome</keyword>
<comment type="caution">
    <text evidence="2">The sequence shown here is derived from an EMBL/GenBank/DDBJ whole genome shotgun (WGS) entry which is preliminary data.</text>
</comment>
<gene>
    <name evidence="2" type="ORF">RJT34_07436</name>
</gene>
<dbReference type="EMBL" id="JAYKXN010000002">
    <property type="protein sequence ID" value="KAK7310136.1"/>
    <property type="molecule type" value="Genomic_DNA"/>
</dbReference>
<name>A0AAN9K553_CLITE</name>
<dbReference type="Proteomes" id="UP001359559">
    <property type="component" value="Unassembled WGS sequence"/>
</dbReference>
<dbReference type="PANTHER" id="PTHR46951">
    <property type="entry name" value="BED-TYPE DOMAIN-CONTAINING PROTEIN"/>
    <property type="match status" value="1"/>
</dbReference>
<dbReference type="PANTHER" id="PTHR46951:SF2">
    <property type="entry name" value="BED-TYPE DOMAIN-CONTAINING PROTEIN"/>
    <property type="match status" value="1"/>
</dbReference>
<organism evidence="2 3">
    <name type="scientific">Clitoria ternatea</name>
    <name type="common">Butterfly pea</name>
    <dbReference type="NCBI Taxonomy" id="43366"/>
    <lineage>
        <taxon>Eukaryota</taxon>
        <taxon>Viridiplantae</taxon>
        <taxon>Streptophyta</taxon>
        <taxon>Embryophyta</taxon>
        <taxon>Tracheophyta</taxon>
        <taxon>Spermatophyta</taxon>
        <taxon>Magnoliopsida</taxon>
        <taxon>eudicotyledons</taxon>
        <taxon>Gunneridae</taxon>
        <taxon>Pentapetalae</taxon>
        <taxon>rosids</taxon>
        <taxon>fabids</taxon>
        <taxon>Fabales</taxon>
        <taxon>Fabaceae</taxon>
        <taxon>Papilionoideae</taxon>
        <taxon>50 kb inversion clade</taxon>
        <taxon>NPAAA clade</taxon>
        <taxon>indigoferoid/millettioid clade</taxon>
        <taxon>Phaseoleae</taxon>
        <taxon>Clitoria</taxon>
    </lineage>
</organism>
<evidence type="ECO:0000313" key="2">
    <source>
        <dbReference type="EMBL" id="KAK7310136.1"/>
    </source>
</evidence>
<dbReference type="AlphaFoldDB" id="A0AAN9K553"/>
<accession>A0AAN9K553</accession>
<protein>
    <submittedName>
        <fullName evidence="2">Uncharacterized protein</fullName>
    </submittedName>
</protein>
<evidence type="ECO:0000313" key="3">
    <source>
        <dbReference type="Proteomes" id="UP001359559"/>
    </source>
</evidence>
<sequence length="284" mass="31945">MASYKGRSRSRSRRACASYALVKPTGENLDIGWRWNSLKNINDRKSVTCDFCLKTTTGGITRAKRHQMGIRGDVSACENTPREIKKLLIEKFLKKKANSTQGLKENDDLEEEEVHEISNIKAGKRPASSHFNTVTDAYDVEARARTIQYIAQFLHKNSIPFDVVRSKSFKLMVEAIANNGSHLKPPISFHEMRVSLPEKELKPKKGKNKILEKEQVICTRKTKRARKGVASSSSGKGKRVVQSEEEEPQDEVETEDEEEHISKSSNGGSDDEGDYLSDTESNSN</sequence>
<feature type="compositionally biased region" description="Acidic residues" evidence="1">
    <location>
        <begin position="243"/>
        <end position="259"/>
    </location>
</feature>
<evidence type="ECO:0000256" key="1">
    <source>
        <dbReference type="SAM" id="MobiDB-lite"/>
    </source>
</evidence>